<dbReference type="InterPro" id="IPR006143">
    <property type="entry name" value="RND_pump_MFP"/>
</dbReference>
<feature type="transmembrane region" description="Helical" evidence="7">
    <location>
        <begin position="34"/>
        <end position="54"/>
    </location>
</feature>
<evidence type="ECO:0000313" key="13">
    <source>
        <dbReference type="EMBL" id="QDT44148.1"/>
    </source>
</evidence>
<dbReference type="GO" id="GO:0015679">
    <property type="term" value="P:plasma membrane copper ion transport"/>
    <property type="evidence" value="ECO:0007669"/>
    <property type="project" value="TreeGrafter"/>
</dbReference>
<comment type="function">
    <text evidence="5">CzcA and CzcB together would act in zinc efflux nearly as effectively as the complete czc efflux system (CzcABC). The CzcB protein is thought to funnel zinc cations to the CzcA transport protein.</text>
</comment>
<dbReference type="OrthoDB" id="9806939at2"/>
<evidence type="ECO:0000259" key="9">
    <source>
        <dbReference type="Pfam" id="PF25869"/>
    </source>
</evidence>
<evidence type="ECO:0000256" key="4">
    <source>
        <dbReference type="ARBA" id="ARBA00043263"/>
    </source>
</evidence>
<dbReference type="GO" id="GO:0046686">
    <property type="term" value="P:response to cadmium ion"/>
    <property type="evidence" value="ECO:0007669"/>
    <property type="project" value="UniProtKB-KW"/>
</dbReference>
<gene>
    <name evidence="13" type="primary">cusB_2</name>
    <name evidence="13" type="ORF">Pan241w_42540</name>
</gene>
<evidence type="ECO:0000256" key="6">
    <source>
        <dbReference type="SAM" id="MobiDB-lite"/>
    </source>
</evidence>
<dbReference type="AlphaFoldDB" id="A0A517RJV6"/>
<dbReference type="KEGG" id="gaz:Pan241w_42540"/>
<dbReference type="GO" id="GO:0060003">
    <property type="term" value="P:copper ion export"/>
    <property type="evidence" value="ECO:0007669"/>
    <property type="project" value="TreeGrafter"/>
</dbReference>
<dbReference type="GO" id="GO:0022857">
    <property type="term" value="F:transmembrane transporter activity"/>
    <property type="evidence" value="ECO:0007669"/>
    <property type="project" value="InterPro"/>
</dbReference>
<dbReference type="NCBIfam" id="TIGR01730">
    <property type="entry name" value="RND_mfp"/>
    <property type="match status" value="1"/>
</dbReference>
<dbReference type="PANTHER" id="PTHR30097:SF4">
    <property type="entry name" value="SLR6042 PROTEIN"/>
    <property type="match status" value="1"/>
</dbReference>
<dbReference type="GO" id="GO:0016020">
    <property type="term" value="C:membrane"/>
    <property type="evidence" value="ECO:0007669"/>
    <property type="project" value="InterPro"/>
</dbReference>
<reference evidence="13 14" key="1">
    <citation type="submission" date="2019-02" db="EMBL/GenBank/DDBJ databases">
        <title>Deep-cultivation of Planctomycetes and their phenomic and genomic characterization uncovers novel biology.</title>
        <authorList>
            <person name="Wiegand S."/>
            <person name="Jogler M."/>
            <person name="Boedeker C."/>
            <person name="Pinto D."/>
            <person name="Vollmers J."/>
            <person name="Rivas-Marin E."/>
            <person name="Kohn T."/>
            <person name="Peeters S.H."/>
            <person name="Heuer A."/>
            <person name="Rast P."/>
            <person name="Oberbeckmann S."/>
            <person name="Bunk B."/>
            <person name="Jeske O."/>
            <person name="Meyerdierks A."/>
            <person name="Storesund J.E."/>
            <person name="Kallscheuer N."/>
            <person name="Luecker S."/>
            <person name="Lage O.M."/>
            <person name="Pohl T."/>
            <person name="Merkel B.J."/>
            <person name="Hornburger P."/>
            <person name="Mueller R.-W."/>
            <person name="Bruemmer F."/>
            <person name="Labrenz M."/>
            <person name="Spormann A.M."/>
            <person name="Op den Camp H."/>
            <person name="Overmann J."/>
            <person name="Amann R."/>
            <person name="Jetten M.S.M."/>
            <person name="Mascher T."/>
            <person name="Medema M.H."/>
            <person name="Devos D.P."/>
            <person name="Kaster A.-K."/>
            <person name="Ovreas L."/>
            <person name="Rohde M."/>
            <person name="Galperin M.Y."/>
            <person name="Jogler C."/>
        </authorList>
    </citation>
    <scope>NUCLEOTIDE SEQUENCE [LARGE SCALE GENOMIC DNA]</scope>
    <source>
        <strain evidence="13 14">Pan241w</strain>
    </source>
</reference>
<dbReference type="Pfam" id="PF25975">
    <property type="entry name" value="CzcB_C"/>
    <property type="match status" value="1"/>
</dbReference>
<dbReference type="Pfam" id="PF25919">
    <property type="entry name" value="BSH_CusB"/>
    <property type="match status" value="1"/>
</dbReference>
<keyword evidence="4" id="KW-0105">Cadmium resistance</keyword>
<evidence type="ECO:0000256" key="7">
    <source>
        <dbReference type="SAM" id="Phobius"/>
    </source>
</evidence>
<protein>
    <submittedName>
        <fullName evidence="13">Cation efflux system protein CusB</fullName>
    </submittedName>
</protein>
<keyword evidence="3" id="KW-0862">Zinc</keyword>
<comment type="similarity">
    <text evidence="1">Belongs to the membrane fusion protein (MFP) (TC 8.A.1) family.</text>
</comment>
<evidence type="ECO:0000256" key="5">
    <source>
        <dbReference type="ARBA" id="ARBA00058766"/>
    </source>
</evidence>
<dbReference type="InterPro" id="IPR045800">
    <property type="entry name" value="HMBD"/>
</dbReference>
<evidence type="ECO:0000259" key="12">
    <source>
        <dbReference type="Pfam" id="PF25975"/>
    </source>
</evidence>
<evidence type="ECO:0000259" key="11">
    <source>
        <dbReference type="Pfam" id="PF25954"/>
    </source>
</evidence>
<evidence type="ECO:0000259" key="8">
    <source>
        <dbReference type="Pfam" id="PF19335"/>
    </source>
</evidence>
<dbReference type="InterPro" id="IPR051909">
    <property type="entry name" value="MFP_Cation_Efflux"/>
</dbReference>
<dbReference type="Pfam" id="PF25869">
    <property type="entry name" value="3HB_CusB"/>
    <property type="match status" value="1"/>
</dbReference>
<feature type="region of interest" description="Disordered" evidence="6">
    <location>
        <begin position="1"/>
        <end position="22"/>
    </location>
</feature>
<dbReference type="Gene3D" id="2.40.420.20">
    <property type="match status" value="1"/>
</dbReference>
<keyword evidence="14" id="KW-1185">Reference proteome</keyword>
<dbReference type="InterPro" id="IPR058791">
    <property type="entry name" value="3HB_CusB"/>
</dbReference>
<evidence type="ECO:0000256" key="3">
    <source>
        <dbReference type="ARBA" id="ARBA00022833"/>
    </source>
</evidence>
<feature type="domain" description="Heavy metal binding" evidence="8">
    <location>
        <begin position="79"/>
        <end position="105"/>
    </location>
</feature>
<evidence type="ECO:0000259" key="10">
    <source>
        <dbReference type="Pfam" id="PF25919"/>
    </source>
</evidence>
<keyword evidence="7" id="KW-1133">Transmembrane helix</keyword>
<organism evidence="13 14">
    <name type="scientific">Gimesia alba</name>
    <dbReference type="NCBI Taxonomy" id="2527973"/>
    <lineage>
        <taxon>Bacteria</taxon>
        <taxon>Pseudomonadati</taxon>
        <taxon>Planctomycetota</taxon>
        <taxon>Planctomycetia</taxon>
        <taxon>Planctomycetales</taxon>
        <taxon>Planctomycetaceae</taxon>
        <taxon>Gimesia</taxon>
    </lineage>
</organism>
<keyword evidence="7" id="KW-0472">Membrane</keyword>
<dbReference type="GO" id="GO:0046914">
    <property type="term" value="F:transition metal ion binding"/>
    <property type="evidence" value="ECO:0007669"/>
    <property type="project" value="TreeGrafter"/>
</dbReference>
<dbReference type="Proteomes" id="UP000317171">
    <property type="component" value="Chromosome"/>
</dbReference>
<evidence type="ECO:0000256" key="2">
    <source>
        <dbReference type="ARBA" id="ARBA00022448"/>
    </source>
</evidence>
<accession>A0A517RJV6</accession>
<dbReference type="PANTHER" id="PTHR30097">
    <property type="entry name" value="CATION EFFLUX SYSTEM PROTEIN CUSB"/>
    <property type="match status" value="1"/>
</dbReference>
<evidence type="ECO:0000256" key="1">
    <source>
        <dbReference type="ARBA" id="ARBA00009477"/>
    </source>
</evidence>
<dbReference type="InterPro" id="IPR058792">
    <property type="entry name" value="Beta-barrel_RND_2"/>
</dbReference>
<dbReference type="InterPro" id="IPR058649">
    <property type="entry name" value="CzcB_C"/>
</dbReference>
<dbReference type="GO" id="GO:0030288">
    <property type="term" value="C:outer membrane-bounded periplasmic space"/>
    <property type="evidence" value="ECO:0007669"/>
    <property type="project" value="TreeGrafter"/>
</dbReference>
<evidence type="ECO:0000313" key="14">
    <source>
        <dbReference type="Proteomes" id="UP000317171"/>
    </source>
</evidence>
<dbReference type="Gene3D" id="2.40.30.170">
    <property type="match status" value="1"/>
</dbReference>
<name>A0A517RJV6_9PLAN</name>
<dbReference type="InterPro" id="IPR058790">
    <property type="entry name" value="BSH_CusB"/>
</dbReference>
<feature type="domain" description="Heavy metal binding" evidence="8">
    <location>
        <begin position="383"/>
        <end position="409"/>
    </location>
</feature>
<proteinExistence type="inferred from homology"/>
<keyword evidence="2" id="KW-0813">Transport</keyword>
<feature type="domain" description="CzcB-like C-terminal circularly permuted SH3-like" evidence="12">
    <location>
        <begin position="426"/>
        <end position="486"/>
    </location>
</feature>
<feature type="domain" description="CusB-like three alpha-helical bundle" evidence="9">
    <location>
        <begin position="192"/>
        <end position="253"/>
    </location>
</feature>
<dbReference type="Pfam" id="PF25954">
    <property type="entry name" value="Beta-barrel_RND_2"/>
    <property type="match status" value="1"/>
</dbReference>
<dbReference type="Pfam" id="PF19335">
    <property type="entry name" value="HMBD"/>
    <property type="match status" value="2"/>
</dbReference>
<sequence>MTTSSTEEPAKNPVNTVAPPPPDAKSGCWWLRKLLPAALFLSVGLFLIVLLGVAQRLGWIQAGLSTPAGTAQSGKQQIYTCPMHPQIRQPKPGRCPICGMALVPAAKSGANIDQMAINIDPAQRRLANIQTAEAKLESVSTTIETIGSIEIDESRQATIAAYINGRIEKLFADYTGVEVDKGDHLAIVYSPELYSAQVELLEARNALKKMTSGALSVVREVQEKLVENSRQKLVELGMTDAQINHLLSTGKAESRLTIYAPIGGTVTEKLAEEGKYIKAGEPIYRIANLTTVWLVLELYPEDASRIRFGQRVDAELQSLPGKTLKGRVVFIDPTVNPNRRTVGVRVEFKNEDGQLRPGDYAKAQIKVPIGPQGNVYDAELAGKWISPMHPQVIRDQPGDCPICGMKLVPTSRFGYTDQPVPQKKALTVPRSAILMAGDHSVVYVETKPGRFELRNVTLGSLLGDTAVILEGVNPGEKVATAGNFLIDSQMQLSGKPSLIDPLRFTPAKKTKKNIPLQFDSFKIDEITGQPGQLLDKLYSTYFAIQKQFAADQKITEQQARTLNTLATQLAQDSQLSQPIKDELQQIANNSEHLHHLSLEEARKKFKPISHAVVKLATQVRGGESKPAFHHFFCPMVPEGGGDWLQSDNKLLNPYFGRKMLHCGELVPTFETAAKQPAPPGQSQQKQKHLSPSRPKGE</sequence>
<dbReference type="EMBL" id="CP036269">
    <property type="protein sequence ID" value="QDT44148.1"/>
    <property type="molecule type" value="Genomic_DNA"/>
</dbReference>
<dbReference type="FunFam" id="2.40.420.20:FF:000006">
    <property type="entry name" value="RND family efflux transporter MFP subunit"/>
    <property type="match status" value="1"/>
</dbReference>
<dbReference type="RefSeq" id="WP_145219365.1">
    <property type="nucleotide sequence ID" value="NZ_CP036269.1"/>
</dbReference>
<dbReference type="FunFam" id="2.40.30.170:FF:000010">
    <property type="entry name" value="Efflux RND transporter periplasmic adaptor subunit"/>
    <property type="match status" value="1"/>
</dbReference>
<keyword evidence="7" id="KW-0812">Transmembrane</keyword>
<feature type="region of interest" description="Disordered" evidence="6">
    <location>
        <begin position="672"/>
        <end position="697"/>
    </location>
</feature>
<feature type="domain" description="CusB-like barrel-sandwich hybrid" evidence="10">
    <location>
        <begin position="157"/>
        <end position="287"/>
    </location>
</feature>
<dbReference type="SUPFAM" id="SSF111369">
    <property type="entry name" value="HlyD-like secretion proteins"/>
    <property type="match status" value="1"/>
</dbReference>
<feature type="domain" description="CusB-like beta-barrel" evidence="11">
    <location>
        <begin position="291"/>
        <end position="366"/>
    </location>
</feature>